<reference evidence="1 2" key="1">
    <citation type="submission" date="2020-11" db="EMBL/GenBank/DDBJ databases">
        <title>A novel isolate from a Black sea contaminated sediment with potential to produce alkanes: Plantactinospora alkalitolerans sp. nov.</title>
        <authorList>
            <person name="Carro L."/>
            <person name="Veyisoglu A."/>
            <person name="Guven K."/>
            <person name="Schumann P."/>
            <person name="Klenk H.-P."/>
            <person name="Sahin N."/>
        </authorList>
    </citation>
    <scope>NUCLEOTIDE SEQUENCE [LARGE SCALE GENOMIC DNA]</scope>
    <source>
        <strain evidence="1 2">S1510</strain>
    </source>
</reference>
<dbReference type="InterPro" id="IPR045709">
    <property type="entry name" value="DUF6065"/>
</dbReference>
<name>A0ABS0H673_9ACTN</name>
<accession>A0ABS0H673</accession>
<proteinExistence type="predicted"/>
<dbReference type="EMBL" id="JADPUN010000306">
    <property type="protein sequence ID" value="MBF9133953.1"/>
    <property type="molecule type" value="Genomic_DNA"/>
</dbReference>
<keyword evidence="2" id="KW-1185">Reference proteome</keyword>
<gene>
    <name evidence="1" type="ORF">I0C86_34205</name>
</gene>
<comment type="caution">
    <text evidence="1">The sequence shown here is derived from an EMBL/GenBank/DDBJ whole genome shotgun (WGS) entry which is preliminary data.</text>
</comment>
<protein>
    <submittedName>
        <fullName evidence="1">Uncharacterized protein</fullName>
    </submittedName>
</protein>
<dbReference type="Proteomes" id="UP000638560">
    <property type="component" value="Unassembled WGS sequence"/>
</dbReference>
<evidence type="ECO:0000313" key="1">
    <source>
        <dbReference type="EMBL" id="MBF9133953.1"/>
    </source>
</evidence>
<organism evidence="1 2">
    <name type="scientific">Plantactinospora alkalitolerans</name>
    <dbReference type="NCBI Taxonomy" id="2789879"/>
    <lineage>
        <taxon>Bacteria</taxon>
        <taxon>Bacillati</taxon>
        <taxon>Actinomycetota</taxon>
        <taxon>Actinomycetes</taxon>
        <taxon>Micromonosporales</taxon>
        <taxon>Micromonosporaceae</taxon>
        <taxon>Plantactinospora</taxon>
    </lineage>
</organism>
<evidence type="ECO:0000313" key="2">
    <source>
        <dbReference type="Proteomes" id="UP000638560"/>
    </source>
</evidence>
<dbReference type="Pfam" id="PF19541">
    <property type="entry name" value="DUF6065"/>
    <property type="match status" value="1"/>
</dbReference>
<sequence>MHDGGPRIDTAGLMRDWMTQTRDRFAYRCLPMLIANQSGWLILNDAPFTARWTGGESTAAVTVDYDGGEEPRYAASHFGYGILTWTVGYLFRTPPGFNLHVRGPANYLKDAIQPLEGVVEADWASAPFTMNWRFTRRDVPVRFEADEPICMIHPVRRADLEQFQPRLRRLADDPEVRDRYRHFQRQRGEFLATQTSGTPTRQDTDWEKHYLLGVHADGERTVDTHQRRRLLDPFVEDG</sequence>